<dbReference type="InterPro" id="IPR009668">
    <property type="entry name" value="RNA_pol-assoc_fac_A49-like"/>
</dbReference>
<dbReference type="GO" id="GO:0000428">
    <property type="term" value="C:DNA-directed RNA polymerase complex"/>
    <property type="evidence" value="ECO:0007669"/>
    <property type="project" value="UniProtKB-KW"/>
</dbReference>
<evidence type="ECO:0000256" key="4">
    <source>
        <dbReference type="ARBA" id="ARBA00023163"/>
    </source>
</evidence>
<accession>A0AAD7XKZ2</accession>
<evidence type="ECO:0000256" key="5">
    <source>
        <dbReference type="ARBA" id="ARBA00023242"/>
    </source>
</evidence>
<comment type="similarity">
    <text evidence="2">Belongs to the eukaryotic RPA49/POLR1E RNA polymerase subunit family.</text>
</comment>
<dbReference type="AlphaFoldDB" id="A0AAD7XKZ2"/>
<protein>
    <recommendedName>
        <fullName evidence="8">RNA polymerase I associated factor, A49-like protein</fullName>
    </recommendedName>
</protein>
<gene>
    <name evidence="6" type="ORF">CTAYLR_003515</name>
</gene>
<evidence type="ECO:0000313" key="6">
    <source>
        <dbReference type="EMBL" id="KAJ8602161.1"/>
    </source>
</evidence>
<proteinExistence type="inferred from homology"/>
<organism evidence="6 7">
    <name type="scientific">Chrysophaeum taylorii</name>
    <dbReference type="NCBI Taxonomy" id="2483200"/>
    <lineage>
        <taxon>Eukaryota</taxon>
        <taxon>Sar</taxon>
        <taxon>Stramenopiles</taxon>
        <taxon>Ochrophyta</taxon>
        <taxon>Pelagophyceae</taxon>
        <taxon>Pelagomonadales</taxon>
        <taxon>Pelagomonadaceae</taxon>
        <taxon>Chrysophaeum</taxon>
    </lineage>
</organism>
<dbReference type="EMBL" id="JAQMWT010000389">
    <property type="protein sequence ID" value="KAJ8602161.1"/>
    <property type="molecule type" value="Genomic_DNA"/>
</dbReference>
<dbReference type="Proteomes" id="UP001230188">
    <property type="component" value="Unassembled WGS sequence"/>
</dbReference>
<dbReference type="PANTHER" id="PTHR14440">
    <property type="entry name" value="DNA-DIRECTED RNA POLYMERASE I SUBUNIT RPA49"/>
    <property type="match status" value="1"/>
</dbReference>
<keyword evidence="4" id="KW-0804">Transcription</keyword>
<comment type="subcellular location">
    <subcellularLocation>
        <location evidence="1">Nucleus</location>
        <location evidence="1">Nucleolus</location>
    </subcellularLocation>
</comment>
<dbReference type="GO" id="GO:0003677">
    <property type="term" value="F:DNA binding"/>
    <property type="evidence" value="ECO:0007669"/>
    <property type="project" value="InterPro"/>
</dbReference>
<dbReference type="GO" id="GO:0006351">
    <property type="term" value="P:DNA-templated transcription"/>
    <property type="evidence" value="ECO:0007669"/>
    <property type="project" value="InterPro"/>
</dbReference>
<dbReference type="GO" id="GO:0005730">
    <property type="term" value="C:nucleolus"/>
    <property type="evidence" value="ECO:0007669"/>
    <property type="project" value="UniProtKB-SubCell"/>
</dbReference>
<keyword evidence="7" id="KW-1185">Reference proteome</keyword>
<evidence type="ECO:0000256" key="1">
    <source>
        <dbReference type="ARBA" id="ARBA00004604"/>
    </source>
</evidence>
<dbReference type="Pfam" id="PF06870">
    <property type="entry name" value="RNA_pol_I_A49"/>
    <property type="match status" value="1"/>
</dbReference>
<reference evidence="6" key="1">
    <citation type="submission" date="2023-01" db="EMBL/GenBank/DDBJ databases">
        <title>Metagenome sequencing of chrysophaentin producing Chrysophaeum taylorii.</title>
        <authorList>
            <person name="Davison J."/>
            <person name="Bewley C."/>
        </authorList>
    </citation>
    <scope>NUCLEOTIDE SEQUENCE</scope>
    <source>
        <strain evidence="6">NIES-1699</strain>
    </source>
</reference>
<evidence type="ECO:0000256" key="3">
    <source>
        <dbReference type="ARBA" id="ARBA00022478"/>
    </source>
</evidence>
<sequence length="460" mass="51170">MHKPKKKNPTVAVVAQRYKTSYPEPTEVSRQNIERLVDPTGVVAVAAAMTGTHVVGRRNDDKVLGVGRTTTNPPPVVGVEGGFVQEEQQHPRSRSMSAATSAMALPKLRHTPGQAPIRATVVVVVDEADEASSNERLVVEGSFSSLLNDATFESNTFETPYATYTLADAPQRSLRWAIGVFDPSKNEVVIRSCEAKALRVAAKKAKQNPERKEGFDEQLALAKFASRKKQKILKSRLANAVQEDQIADLTETIEGIEDKALTSGKVKASNAPARRVGKPIEEAYDWDNLFRLSDPALETQLRALRKFAKDQHKSTWIPEGWPDMLKTRLEVAPTPALLLLRHVIEFFSATPAKGTVRVDHFSREHQIPDKIVSRFFQEFTEQQNRTSGTTKGKITFARPTAMRNKLLMHLLLLALYVHDFDLDTAPLARALSLEPKHLAPHLREMGFTFSSKTCRATPKK</sequence>
<comment type="caution">
    <text evidence="6">The sequence shown here is derived from an EMBL/GenBank/DDBJ whole genome shotgun (WGS) entry which is preliminary data.</text>
</comment>
<evidence type="ECO:0000256" key="2">
    <source>
        <dbReference type="ARBA" id="ARBA00009430"/>
    </source>
</evidence>
<keyword evidence="5" id="KW-0539">Nucleus</keyword>
<evidence type="ECO:0008006" key="8">
    <source>
        <dbReference type="Google" id="ProtNLM"/>
    </source>
</evidence>
<evidence type="ECO:0000313" key="7">
    <source>
        <dbReference type="Proteomes" id="UP001230188"/>
    </source>
</evidence>
<keyword evidence="3" id="KW-0240">DNA-directed RNA polymerase</keyword>
<name>A0AAD7XKZ2_9STRA</name>